<dbReference type="EMBL" id="SKCS01000172">
    <property type="protein sequence ID" value="TNN14529.1"/>
    <property type="molecule type" value="Genomic_DNA"/>
</dbReference>
<dbReference type="InterPro" id="IPR018122">
    <property type="entry name" value="TF_fork_head_CS_1"/>
</dbReference>
<dbReference type="PROSITE" id="PS00658">
    <property type="entry name" value="FORK_HEAD_2"/>
    <property type="match status" value="1"/>
</dbReference>
<dbReference type="STRING" id="6182.A0A4Z2DDJ3"/>
<dbReference type="CDD" id="cd20048">
    <property type="entry name" value="FH_FOXD4-like"/>
    <property type="match status" value="1"/>
</dbReference>
<dbReference type="InterPro" id="IPR030456">
    <property type="entry name" value="TF_fork_head_CS_2"/>
</dbReference>
<dbReference type="PANTHER" id="PTHR11829">
    <property type="entry name" value="FORKHEAD BOX PROTEIN"/>
    <property type="match status" value="1"/>
</dbReference>
<dbReference type="InterPro" id="IPR036388">
    <property type="entry name" value="WH-like_DNA-bd_sf"/>
</dbReference>
<proteinExistence type="predicted"/>
<keyword evidence="5 6" id="KW-0539">Nucleus</keyword>
<evidence type="ECO:0000256" key="3">
    <source>
        <dbReference type="ARBA" id="ARBA00023125"/>
    </source>
</evidence>
<comment type="caution">
    <text evidence="9">The sequence shown here is derived from an EMBL/GenBank/DDBJ whole genome shotgun (WGS) entry which is preliminary data.</text>
</comment>
<evidence type="ECO:0000256" key="7">
    <source>
        <dbReference type="SAM" id="MobiDB-lite"/>
    </source>
</evidence>
<dbReference type="GO" id="GO:0030154">
    <property type="term" value="P:cell differentiation"/>
    <property type="evidence" value="ECO:0007669"/>
    <property type="project" value="TreeGrafter"/>
</dbReference>
<dbReference type="Proteomes" id="UP000311919">
    <property type="component" value="Unassembled WGS sequence"/>
</dbReference>
<dbReference type="Gene3D" id="1.10.10.10">
    <property type="entry name" value="Winged helix-like DNA-binding domain superfamily/Winged helix DNA-binding domain"/>
    <property type="match status" value="1"/>
</dbReference>
<evidence type="ECO:0000256" key="5">
    <source>
        <dbReference type="ARBA" id="ARBA00023242"/>
    </source>
</evidence>
<dbReference type="FunFam" id="1.10.10.10:FF:000016">
    <property type="entry name" value="Forkhead box protein I1"/>
    <property type="match status" value="1"/>
</dbReference>
<dbReference type="GO" id="GO:0005634">
    <property type="term" value="C:nucleus"/>
    <property type="evidence" value="ECO:0007669"/>
    <property type="project" value="UniProtKB-SubCell"/>
</dbReference>
<dbReference type="InterPro" id="IPR001766">
    <property type="entry name" value="Fork_head_dom"/>
</dbReference>
<keyword evidence="3 6" id="KW-0238">DNA-binding</keyword>
<keyword evidence="4" id="KW-0804">Transcription</keyword>
<gene>
    <name evidence="9" type="ORF">EWB00_002094</name>
</gene>
<feature type="DNA-binding region" description="Fork-head" evidence="6">
    <location>
        <begin position="205"/>
        <end position="299"/>
    </location>
</feature>
<dbReference type="InterPro" id="IPR050211">
    <property type="entry name" value="FOX_domain-containing"/>
</dbReference>
<evidence type="ECO:0000256" key="1">
    <source>
        <dbReference type="ARBA" id="ARBA00004123"/>
    </source>
</evidence>
<dbReference type="GO" id="GO:0000978">
    <property type="term" value="F:RNA polymerase II cis-regulatory region sequence-specific DNA binding"/>
    <property type="evidence" value="ECO:0007669"/>
    <property type="project" value="TreeGrafter"/>
</dbReference>
<dbReference type="GO" id="GO:0009653">
    <property type="term" value="P:anatomical structure morphogenesis"/>
    <property type="evidence" value="ECO:0007669"/>
    <property type="project" value="TreeGrafter"/>
</dbReference>
<feature type="region of interest" description="Disordered" evidence="7">
    <location>
        <begin position="116"/>
        <end position="137"/>
    </location>
</feature>
<dbReference type="Pfam" id="PF00250">
    <property type="entry name" value="Forkhead"/>
    <property type="match status" value="1"/>
</dbReference>
<feature type="domain" description="Fork-head" evidence="8">
    <location>
        <begin position="205"/>
        <end position="299"/>
    </location>
</feature>
<evidence type="ECO:0000256" key="4">
    <source>
        <dbReference type="ARBA" id="ARBA00023163"/>
    </source>
</evidence>
<evidence type="ECO:0000313" key="10">
    <source>
        <dbReference type="Proteomes" id="UP000311919"/>
    </source>
</evidence>
<reference evidence="9 10" key="1">
    <citation type="submission" date="2019-03" db="EMBL/GenBank/DDBJ databases">
        <title>An improved genome assembly of the fluke Schistosoma japonicum.</title>
        <authorList>
            <person name="Hu W."/>
            <person name="Luo F."/>
            <person name="Yin M."/>
            <person name="Mo X."/>
            <person name="Sun C."/>
            <person name="Wu Q."/>
            <person name="Zhu B."/>
            <person name="Xiang M."/>
            <person name="Wang J."/>
            <person name="Wang Y."/>
            <person name="Zhang T."/>
            <person name="Xu B."/>
            <person name="Zheng H."/>
            <person name="Feng Z."/>
        </authorList>
    </citation>
    <scope>NUCLEOTIDE SEQUENCE [LARGE SCALE GENOMIC DNA]</scope>
    <source>
        <strain evidence="9">HuSjv2</strain>
        <tissue evidence="9">Worms</tissue>
    </source>
</reference>
<dbReference type="AlphaFoldDB" id="A0A4Z2DDJ3"/>
<feature type="region of interest" description="Disordered" evidence="7">
    <location>
        <begin position="303"/>
        <end position="343"/>
    </location>
</feature>
<keyword evidence="10" id="KW-1185">Reference proteome</keyword>
<sequence>MINMRGITETDILFSQSCKHLRQLNQNRLFNDNNHEQITSISIQNEINQNGVTNHLLLHQDALHDLSAQMNPPYTTTCIYQSQNWSYSTCQQYYLPITSNNAYTKSLTNRADSYLNIKNGQNDDDKPPSLNDYSESPLKNLNKQININFLNDNDDSDAEDLDSELVEPQMTDEKSFSITENQMNYLDKIHLQNSPVPTNKSTTVKPPYSYIALITMAILHSPKRRLTLSGICDFIMSNFPYYRERFPAWQNSIRHNLSLNDCFIKVSREPGNPGKGNYWTLDPQSEDMFDNGSFLRRRKRYKRSLTRVDSTRHDQDQHRQRRYSQQHQQGSNHENYYETGPLFKDTKNEDKNNYCYLPKSNSLSQNELITTTSMEKENDLNLQENNPFINLPDFSSVSQMFINQCKTEYDALGSQHITNDTDLRSIEKVSTNPNLDRFSIDYLLETSEKEIDYSLQRIHKT</sequence>
<evidence type="ECO:0000256" key="6">
    <source>
        <dbReference type="PROSITE-ProRule" id="PRU00089"/>
    </source>
</evidence>
<evidence type="ECO:0000256" key="2">
    <source>
        <dbReference type="ARBA" id="ARBA00023015"/>
    </source>
</evidence>
<dbReference type="PROSITE" id="PS00657">
    <property type="entry name" value="FORK_HEAD_1"/>
    <property type="match status" value="1"/>
</dbReference>
<organism evidence="9 10">
    <name type="scientific">Schistosoma japonicum</name>
    <name type="common">Blood fluke</name>
    <dbReference type="NCBI Taxonomy" id="6182"/>
    <lineage>
        <taxon>Eukaryota</taxon>
        <taxon>Metazoa</taxon>
        <taxon>Spiralia</taxon>
        <taxon>Lophotrochozoa</taxon>
        <taxon>Platyhelminthes</taxon>
        <taxon>Trematoda</taxon>
        <taxon>Digenea</taxon>
        <taxon>Strigeidida</taxon>
        <taxon>Schistosomatoidea</taxon>
        <taxon>Schistosomatidae</taxon>
        <taxon>Schistosoma</taxon>
    </lineage>
</organism>
<dbReference type="OrthoDB" id="5402974at2759"/>
<keyword evidence="2" id="KW-0805">Transcription regulation</keyword>
<dbReference type="PANTHER" id="PTHR11829:SF402">
    <property type="entry name" value="FORK HEAD DOMAIN-CONTAINING PROTEIN FD3-RELATED"/>
    <property type="match status" value="1"/>
</dbReference>
<name>A0A4Z2DDJ3_SCHJA</name>
<dbReference type="PRINTS" id="PR00053">
    <property type="entry name" value="FORKHEAD"/>
</dbReference>
<evidence type="ECO:0000259" key="8">
    <source>
        <dbReference type="PROSITE" id="PS50039"/>
    </source>
</evidence>
<comment type="subcellular location">
    <subcellularLocation>
        <location evidence="1 6">Nucleus</location>
    </subcellularLocation>
</comment>
<dbReference type="InterPro" id="IPR036390">
    <property type="entry name" value="WH_DNA-bd_sf"/>
</dbReference>
<evidence type="ECO:0000313" key="9">
    <source>
        <dbReference type="EMBL" id="TNN14529.1"/>
    </source>
</evidence>
<dbReference type="SUPFAM" id="SSF46785">
    <property type="entry name" value="Winged helix' DNA-binding domain"/>
    <property type="match status" value="1"/>
</dbReference>
<feature type="compositionally biased region" description="Basic and acidic residues" evidence="7">
    <location>
        <begin position="309"/>
        <end position="318"/>
    </location>
</feature>
<accession>A0A4Z2DDJ3</accession>
<dbReference type="PROSITE" id="PS50039">
    <property type="entry name" value="FORK_HEAD_3"/>
    <property type="match status" value="1"/>
</dbReference>
<protein>
    <submittedName>
        <fullName evidence="9">Forkhead box protein</fullName>
    </submittedName>
</protein>
<dbReference type="SMART" id="SM00339">
    <property type="entry name" value="FH"/>
    <property type="match status" value="1"/>
</dbReference>
<dbReference type="GO" id="GO:0000981">
    <property type="term" value="F:DNA-binding transcription factor activity, RNA polymerase II-specific"/>
    <property type="evidence" value="ECO:0007669"/>
    <property type="project" value="TreeGrafter"/>
</dbReference>